<dbReference type="PANTHER" id="PTHR43289:SF30">
    <property type="entry name" value="NON-SPECIFIC SERINE_THREONINE PROTEIN KINASE"/>
    <property type="match status" value="1"/>
</dbReference>
<dbReference type="AlphaFoldDB" id="A0A7Y4NPL9"/>
<evidence type="ECO:0000313" key="7">
    <source>
        <dbReference type="EMBL" id="NOK32645.1"/>
    </source>
</evidence>
<dbReference type="GO" id="GO:0005524">
    <property type="term" value="F:ATP binding"/>
    <property type="evidence" value="ECO:0007669"/>
    <property type="project" value="UniProtKB-KW"/>
</dbReference>
<gene>
    <name evidence="7" type="ORF">HMI49_05470</name>
</gene>
<evidence type="ECO:0000259" key="6">
    <source>
        <dbReference type="PROSITE" id="PS50011"/>
    </source>
</evidence>
<dbReference type="EMBL" id="JABFJV010000017">
    <property type="protein sequence ID" value="NOK32645.1"/>
    <property type="molecule type" value="Genomic_DNA"/>
</dbReference>
<sequence>MAGNGEEALYGEELRPGALVGEWVVDRVQVQGPVSALYRARHARSGVPAALKVLHPQVAAAAVALRRFRREAATLQRLSHPHIVTVLGYGELSDGRPYIAMEWLEGQDLAAELATRGPLSPREVLAVMEQVGAALRVAHAAGVVHRDLKAQNVVRLGPGRGGPSVKLVDFGVAKGLVPGAPGSSSLTHTGVVLGTPLSMAPEQIRGEVPDARTDLYAVGVLLFQLLTGMPPFQGTTRHEVEQQHLHAPPPRPGEHAPVSAALDAVVLRCLRKAREERYPDVDALLEDLRGAVLGGAAPVEVPCAVGLYVEARLTGEPGPAAMEDLDAGLERASTLAREAGLEVRVMGGACLLAVASLPDDVRRERELRARVLDVGLALTDEDASPARFHVTVHVDRLTAREDSHGWADGAASAWDAEGGEGGLLHLPGWVRDDGEGSTAVVTGPALRGLEMDFAASLLPDAPERWRLSARRQVPGPPGAAA</sequence>
<dbReference type="Gene3D" id="1.10.510.10">
    <property type="entry name" value="Transferase(Phosphotransferase) domain 1"/>
    <property type="match status" value="1"/>
</dbReference>
<dbReference type="CDD" id="cd14014">
    <property type="entry name" value="STKc_PknB_like"/>
    <property type="match status" value="1"/>
</dbReference>
<protein>
    <submittedName>
        <fullName evidence="7">Serine/threonine protein kinase</fullName>
    </submittedName>
</protein>
<dbReference type="PROSITE" id="PS50011">
    <property type="entry name" value="PROTEIN_KINASE_DOM"/>
    <property type="match status" value="1"/>
</dbReference>
<dbReference type="Gene3D" id="3.30.200.20">
    <property type="entry name" value="Phosphorylase Kinase, domain 1"/>
    <property type="match status" value="1"/>
</dbReference>
<comment type="caution">
    <text evidence="7">The sequence shown here is derived from an EMBL/GenBank/DDBJ whole genome shotgun (WGS) entry which is preliminary data.</text>
</comment>
<dbReference type="InterPro" id="IPR011009">
    <property type="entry name" value="Kinase-like_dom_sf"/>
</dbReference>
<evidence type="ECO:0000313" key="8">
    <source>
        <dbReference type="Proteomes" id="UP000563426"/>
    </source>
</evidence>
<keyword evidence="3 7" id="KW-0418">Kinase</keyword>
<keyword evidence="1" id="KW-0808">Transferase</keyword>
<dbReference type="InterPro" id="IPR000719">
    <property type="entry name" value="Prot_kinase_dom"/>
</dbReference>
<keyword evidence="8" id="KW-1185">Reference proteome</keyword>
<dbReference type="Pfam" id="PF00069">
    <property type="entry name" value="Pkinase"/>
    <property type="match status" value="1"/>
</dbReference>
<dbReference type="PANTHER" id="PTHR43289">
    <property type="entry name" value="MITOGEN-ACTIVATED PROTEIN KINASE KINASE KINASE 20-RELATED"/>
    <property type="match status" value="1"/>
</dbReference>
<keyword evidence="4" id="KW-0067">ATP-binding</keyword>
<dbReference type="GO" id="GO:0004674">
    <property type="term" value="F:protein serine/threonine kinase activity"/>
    <property type="evidence" value="ECO:0007669"/>
    <property type="project" value="UniProtKB-KW"/>
</dbReference>
<evidence type="ECO:0000256" key="5">
    <source>
        <dbReference type="SAM" id="MobiDB-lite"/>
    </source>
</evidence>
<dbReference type="SUPFAM" id="SSF56112">
    <property type="entry name" value="Protein kinase-like (PK-like)"/>
    <property type="match status" value="1"/>
</dbReference>
<evidence type="ECO:0000256" key="4">
    <source>
        <dbReference type="ARBA" id="ARBA00022840"/>
    </source>
</evidence>
<evidence type="ECO:0000256" key="2">
    <source>
        <dbReference type="ARBA" id="ARBA00022741"/>
    </source>
</evidence>
<evidence type="ECO:0000256" key="3">
    <source>
        <dbReference type="ARBA" id="ARBA00022777"/>
    </source>
</evidence>
<dbReference type="SMART" id="SM00220">
    <property type="entry name" value="S_TKc"/>
    <property type="match status" value="1"/>
</dbReference>
<reference evidence="7 8" key="1">
    <citation type="submission" date="2020-05" db="EMBL/GenBank/DDBJ databases">
        <authorList>
            <person name="Whitworth D."/>
        </authorList>
    </citation>
    <scope>NUCLEOTIDE SEQUENCE [LARGE SCALE GENOMIC DNA]</scope>
    <source>
        <strain evidence="7 8">AB043B</strain>
    </source>
</reference>
<evidence type="ECO:0000256" key="1">
    <source>
        <dbReference type="ARBA" id="ARBA00022679"/>
    </source>
</evidence>
<dbReference type="RefSeq" id="WP_171433259.1">
    <property type="nucleotide sequence ID" value="NZ_JABFJV010000017.1"/>
</dbReference>
<name>A0A7Y4NPL9_9BACT</name>
<feature type="domain" description="Protein kinase" evidence="6">
    <location>
        <begin position="23"/>
        <end position="293"/>
    </location>
</feature>
<feature type="region of interest" description="Disordered" evidence="5">
    <location>
        <begin position="238"/>
        <end position="257"/>
    </location>
</feature>
<proteinExistence type="predicted"/>
<dbReference type="Proteomes" id="UP000563426">
    <property type="component" value="Unassembled WGS sequence"/>
</dbReference>
<accession>A0A7Y4NPL9</accession>
<keyword evidence="7" id="KW-0723">Serine/threonine-protein kinase</keyword>
<organism evidence="7 8">
    <name type="scientific">Corallococcus exercitus</name>
    <dbReference type="NCBI Taxonomy" id="2316736"/>
    <lineage>
        <taxon>Bacteria</taxon>
        <taxon>Pseudomonadati</taxon>
        <taxon>Myxococcota</taxon>
        <taxon>Myxococcia</taxon>
        <taxon>Myxococcales</taxon>
        <taxon>Cystobacterineae</taxon>
        <taxon>Myxococcaceae</taxon>
        <taxon>Corallococcus</taxon>
    </lineage>
</organism>
<keyword evidence="2" id="KW-0547">Nucleotide-binding</keyword>